<name>D6U2A8_KTERA</name>
<gene>
    <name evidence="1" type="ORF">Krac_3626</name>
</gene>
<dbReference type="STRING" id="485913.Krac_3626"/>
<evidence type="ECO:0000313" key="2">
    <source>
        <dbReference type="Proteomes" id="UP000004508"/>
    </source>
</evidence>
<dbReference type="Proteomes" id="UP000004508">
    <property type="component" value="Unassembled WGS sequence"/>
</dbReference>
<dbReference type="EMBL" id="ADVG01000004">
    <property type="protein sequence ID" value="EFH82776.1"/>
    <property type="molecule type" value="Genomic_DNA"/>
</dbReference>
<evidence type="ECO:0000313" key="1">
    <source>
        <dbReference type="EMBL" id="EFH82776.1"/>
    </source>
</evidence>
<dbReference type="RefSeq" id="WP_007921155.1">
    <property type="nucleotide sequence ID" value="NZ_ADVG01000004.1"/>
</dbReference>
<keyword evidence="2" id="KW-1185">Reference proteome</keyword>
<dbReference type="InParanoid" id="D6U2A8"/>
<sequence length="120" mass="13359">MLDFKQIGPRAKQTRLAANLTLDQAAAALAMPAVTAQDLARFENGAPLSAVVLIKLACNVYKCQLATLLHGPYPYTTEQEWIQAYLRAEVSEDILADGLKIDRLEARDRVRLYEEQTGVR</sequence>
<proteinExistence type="predicted"/>
<dbReference type="GO" id="GO:0003677">
    <property type="term" value="F:DNA binding"/>
    <property type="evidence" value="ECO:0007669"/>
    <property type="project" value="InterPro"/>
</dbReference>
<protein>
    <recommendedName>
        <fullName evidence="3">HTH cro/C1-type domain-containing protein</fullName>
    </recommendedName>
</protein>
<organism evidence="1 2">
    <name type="scientific">Ktedonobacter racemifer DSM 44963</name>
    <dbReference type="NCBI Taxonomy" id="485913"/>
    <lineage>
        <taxon>Bacteria</taxon>
        <taxon>Bacillati</taxon>
        <taxon>Chloroflexota</taxon>
        <taxon>Ktedonobacteria</taxon>
        <taxon>Ktedonobacterales</taxon>
        <taxon>Ktedonobacteraceae</taxon>
        <taxon>Ktedonobacter</taxon>
    </lineage>
</organism>
<accession>D6U2A8</accession>
<reference evidence="1 2" key="1">
    <citation type="journal article" date="2011" name="Stand. Genomic Sci.">
        <title>Non-contiguous finished genome sequence and contextual data of the filamentous soil bacterium Ktedonobacter racemifer type strain (SOSP1-21).</title>
        <authorList>
            <person name="Chang Y.J."/>
            <person name="Land M."/>
            <person name="Hauser L."/>
            <person name="Chertkov O."/>
            <person name="Del Rio T.G."/>
            <person name="Nolan M."/>
            <person name="Copeland A."/>
            <person name="Tice H."/>
            <person name="Cheng J.F."/>
            <person name="Lucas S."/>
            <person name="Han C."/>
            <person name="Goodwin L."/>
            <person name="Pitluck S."/>
            <person name="Ivanova N."/>
            <person name="Ovchinikova G."/>
            <person name="Pati A."/>
            <person name="Chen A."/>
            <person name="Palaniappan K."/>
            <person name="Mavromatis K."/>
            <person name="Liolios K."/>
            <person name="Brettin T."/>
            <person name="Fiebig A."/>
            <person name="Rohde M."/>
            <person name="Abt B."/>
            <person name="Goker M."/>
            <person name="Detter J.C."/>
            <person name="Woyke T."/>
            <person name="Bristow J."/>
            <person name="Eisen J.A."/>
            <person name="Markowitz V."/>
            <person name="Hugenholtz P."/>
            <person name="Kyrpides N.C."/>
            <person name="Klenk H.P."/>
            <person name="Lapidus A."/>
        </authorList>
    </citation>
    <scope>NUCLEOTIDE SEQUENCE [LARGE SCALE GENOMIC DNA]</scope>
    <source>
        <strain evidence="2">DSM 44963</strain>
    </source>
</reference>
<comment type="caution">
    <text evidence="1">The sequence shown here is derived from an EMBL/GenBank/DDBJ whole genome shotgun (WGS) entry which is preliminary data.</text>
</comment>
<dbReference type="InterPro" id="IPR010982">
    <property type="entry name" value="Lambda_DNA-bd_dom_sf"/>
</dbReference>
<dbReference type="Gene3D" id="1.10.260.40">
    <property type="entry name" value="lambda repressor-like DNA-binding domains"/>
    <property type="match status" value="1"/>
</dbReference>
<dbReference type="AlphaFoldDB" id="D6U2A8"/>
<evidence type="ECO:0008006" key="3">
    <source>
        <dbReference type="Google" id="ProtNLM"/>
    </source>
</evidence>